<evidence type="ECO:0000256" key="1">
    <source>
        <dbReference type="ARBA" id="ARBA00022468"/>
    </source>
</evidence>
<dbReference type="GO" id="GO:0005737">
    <property type="term" value="C:cytoplasm"/>
    <property type="evidence" value="ECO:0007669"/>
    <property type="project" value="UniProtKB-ARBA"/>
</dbReference>
<dbReference type="AlphaFoldDB" id="A0A814BFT0"/>
<name>A0A814BFT0_9BILA</name>
<feature type="region of interest" description="Disordered" evidence="2">
    <location>
        <begin position="508"/>
        <end position="537"/>
    </location>
</feature>
<sequence>MQSYTERAIPKPQRPPPPPPPSQSQLLTEQTILSPQFEASSSSSPAETSIESINDKEKHHPSLLSEFKRLFDTFNYESIREAILDRHMIECPFTTVLWRIFLHCLPRDSNEWNEMLHTSRINYEKLVNQYKIDPYKMNDDNNDDDTKNVNHPLSHDENSLWAQYFADEELKGIIIIDVRRTYPDITFFRDPRMIDLQLRILFNHSRHHHKTIPYRQGMHEILGIIVYAICSESLKINEYQESNELMKKLYDSQYLEHDAYGIFEKIMEHLRQFYALTKNNSNMRKSKSVNDTKKLIPFQRLNHMEISINDSATRMNSIFERLRTYDRLLHDKLQEFNIEPTVYGIRWLRLLFGREIPFESIPNLWTVIFCFDEHFGFVDYFFIALLIQLGQIIGKQEELEHTSYLQSLMKQNVITNIEPVIRKALNLTGRQVTRKDLIFLFIGLMFQIQLLPDEPIISSIRKTEGSELYSIENDREDSTRAKELQRIPIASTPKRKLIRPHIVDARKSVSPPQMNNQMEPIKHSSSNNTSSSEMIKSSESYNFLDSEMNPRVEKTVRERFEDNIRLQKCCAQYMNKFIERLQKQVCDLGIPNEDELHIQLSGLKQIATVLDGTLTFDGASLQTLVDYKHKPESSIEENNNDTG</sequence>
<accession>A0A814BFT0</accession>
<dbReference type="SUPFAM" id="SSF47923">
    <property type="entry name" value="Ypt/Rab-GAP domain of gyp1p"/>
    <property type="match status" value="2"/>
</dbReference>
<dbReference type="Gene3D" id="1.10.8.270">
    <property type="entry name" value="putative rabgap domain of human tbc1 domain family member 14 like domains"/>
    <property type="match status" value="1"/>
</dbReference>
<gene>
    <name evidence="4" type="ORF">VCS650_LOCUS10701</name>
</gene>
<dbReference type="Pfam" id="PF00566">
    <property type="entry name" value="RabGAP-TBC"/>
    <property type="match status" value="1"/>
</dbReference>
<dbReference type="PROSITE" id="PS50086">
    <property type="entry name" value="TBC_RABGAP"/>
    <property type="match status" value="1"/>
</dbReference>
<reference evidence="4" key="1">
    <citation type="submission" date="2021-02" db="EMBL/GenBank/DDBJ databases">
        <authorList>
            <person name="Nowell W R."/>
        </authorList>
    </citation>
    <scope>NUCLEOTIDE SEQUENCE</scope>
</reference>
<keyword evidence="1" id="KW-0343">GTPase activation</keyword>
<dbReference type="GO" id="GO:0005096">
    <property type="term" value="F:GTPase activator activity"/>
    <property type="evidence" value="ECO:0007669"/>
    <property type="project" value="UniProtKB-KW"/>
</dbReference>
<proteinExistence type="predicted"/>
<feature type="region of interest" description="Disordered" evidence="2">
    <location>
        <begin position="1"/>
        <end position="58"/>
    </location>
</feature>
<dbReference type="FunFam" id="1.10.8.270:FF:000011">
    <property type="entry name" value="TBC1 domain family member 5"/>
    <property type="match status" value="1"/>
</dbReference>
<organism evidence="4 5">
    <name type="scientific">Adineta steineri</name>
    <dbReference type="NCBI Taxonomy" id="433720"/>
    <lineage>
        <taxon>Eukaryota</taxon>
        <taxon>Metazoa</taxon>
        <taxon>Spiralia</taxon>
        <taxon>Gnathifera</taxon>
        <taxon>Rotifera</taxon>
        <taxon>Eurotatoria</taxon>
        <taxon>Bdelloidea</taxon>
        <taxon>Adinetida</taxon>
        <taxon>Adinetidae</taxon>
        <taxon>Adineta</taxon>
    </lineage>
</organism>
<feature type="compositionally biased region" description="Low complexity" evidence="2">
    <location>
        <begin position="34"/>
        <end position="52"/>
    </location>
</feature>
<evidence type="ECO:0000259" key="3">
    <source>
        <dbReference type="PROSITE" id="PS50086"/>
    </source>
</evidence>
<dbReference type="OrthoDB" id="27140at2759"/>
<protein>
    <recommendedName>
        <fullName evidence="3">Rab-GAP TBC domain-containing protein</fullName>
    </recommendedName>
</protein>
<dbReference type="InterPro" id="IPR000195">
    <property type="entry name" value="Rab-GAP-TBC_dom"/>
</dbReference>
<evidence type="ECO:0000313" key="4">
    <source>
        <dbReference type="EMBL" id="CAF0926968.1"/>
    </source>
</evidence>
<dbReference type="EMBL" id="CAJNON010000077">
    <property type="protein sequence ID" value="CAF0926968.1"/>
    <property type="molecule type" value="Genomic_DNA"/>
</dbReference>
<dbReference type="PANTHER" id="PTHR22957:SF337">
    <property type="entry name" value="TBC1 DOMAIN FAMILY MEMBER 5"/>
    <property type="match status" value="1"/>
</dbReference>
<evidence type="ECO:0000313" key="5">
    <source>
        <dbReference type="Proteomes" id="UP000663891"/>
    </source>
</evidence>
<comment type="caution">
    <text evidence="4">The sequence shown here is derived from an EMBL/GenBank/DDBJ whole genome shotgun (WGS) entry which is preliminary data.</text>
</comment>
<dbReference type="Gene3D" id="1.10.472.80">
    <property type="entry name" value="Ypt/Rab-GAP domain of gyp1p, domain 3"/>
    <property type="match status" value="1"/>
</dbReference>
<evidence type="ECO:0000256" key="2">
    <source>
        <dbReference type="SAM" id="MobiDB-lite"/>
    </source>
</evidence>
<dbReference type="SMART" id="SM00164">
    <property type="entry name" value="TBC"/>
    <property type="match status" value="1"/>
</dbReference>
<feature type="compositionally biased region" description="Low complexity" evidence="2">
    <location>
        <begin position="523"/>
        <end position="537"/>
    </location>
</feature>
<dbReference type="PANTHER" id="PTHR22957">
    <property type="entry name" value="TBC1 DOMAIN FAMILY MEMBER GTPASE-ACTIVATING PROTEIN"/>
    <property type="match status" value="1"/>
</dbReference>
<feature type="domain" description="Rab-GAP TBC" evidence="3">
    <location>
        <begin position="88"/>
        <end position="372"/>
    </location>
</feature>
<dbReference type="InterPro" id="IPR035969">
    <property type="entry name" value="Rab-GAP_TBC_sf"/>
</dbReference>
<dbReference type="Proteomes" id="UP000663891">
    <property type="component" value="Unassembled WGS sequence"/>
</dbReference>
<feature type="compositionally biased region" description="Polar residues" evidence="2">
    <location>
        <begin position="23"/>
        <end position="33"/>
    </location>
</feature>
<feature type="compositionally biased region" description="Pro residues" evidence="2">
    <location>
        <begin position="12"/>
        <end position="22"/>
    </location>
</feature>